<organism evidence="2 3">
    <name type="scientific">Chlamydia serpentis</name>
    <dbReference type="NCBI Taxonomy" id="1967782"/>
    <lineage>
        <taxon>Bacteria</taxon>
        <taxon>Pseudomonadati</taxon>
        <taxon>Chlamydiota</taxon>
        <taxon>Chlamydiia</taxon>
        <taxon>Chlamydiales</taxon>
        <taxon>Chlamydiaceae</taxon>
        <taxon>Chlamydia/Chlamydophila group</taxon>
        <taxon>Chlamydia</taxon>
    </lineage>
</organism>
<dbReference type="OrthoDB" id="19065at2"/>
<protein>
    <submittedName>
        <fullName evidence="2">Uncharacterized protein</fullName>
    </submittedName>
</protein>
<evidence type="ECO:0000313" key="3">
    <source>
        <dbReference type="Proteomes" id="UP000244926"/>
    </source>
</evidence>
<dbReference type="RefSeq" id="WP_108896689.1">
    <property type="nucleotide sequence ID" value="NZ_LT993738.1"/>
</dbReference>
<dbReference type="Proteomes" id="UP000244926">
    <property type="component" value="Chromosome I"/>
</dbReference>
<dbReference type="KEGG" id="csee:C10C_0585"/>
<proteinExistence type="predicted"/>
<keyword evidence="3" id="KW-1185">Reference proteome</keyword>
<keyword evidence="1" id="KW-0175">Coiled coil</keyword>
<reference evidence="3" key="1">
    <citation type="submission" date="2017-11" db="EMBL/GenBank/DDBJ databases">
        <authorList>
            <person name="Seth-Smith MB H."/>
        </authorList>
    </citation>
    <scope>NUCLEOTIDE SEQUENCE [LARGE SCALE GENOMIC DNA]</scope>
</reference>
<feature type="coiled-coil region" evidence="1">
    <location>
        <begin position="95"/>
        <end position="241"/>
    </location>
</feature>
<evidence type="ECO:0000313" key="2">
    <source>
        <dbReference type="EMBL" id="SPN73742.1"/>
    </source>
</evidence>
<gene>
    <name evidence="2" type="ORF">C10C_0585</name>
</gene>
<evidence type="ECO:0000256" key="1">
    <source>
        <dbReference type="SAM" id="Coils"/>
    </source>
</evidence>
<name>A0A2R8FBN9_9CHLA</name>
<sequence>MRLLSTLKLHLSSLRSSSPLSPHYYTTCSRPMLRLLCRWKDADILEWQHVCSILSAVCSRMSGKLVSLQKETQNFCPQEAQLIDLQCQEQLSALEKEYVHQEEIKNQEIQKLQEENNWLQHRLAEKLQQIRHQNDIIDEIKKELFQSVQQAEISEGRRLCYEHKIKQLEEQLQRNISQQTASFIDKERSYPVYAEIDELKNSLATLQQEKDVYVKTYHLEIAKLREKLQCYQEGNQNSTETCSIEKLTEVQTDLAQKKKTVALLQDIVEDQYCQLRDLHKQMGIDMPLNTKLDHLKGLLGKEIECELDLLFTESKIST</sequence>
<accession>A0A2R8FBN9</accession>
<dbReference type="AlphaFoldDB" id="A0A2R8FBN9"/>
<dbReference type="EMBL" id="LT993738">
    <property type="protein sequence ID" value="SPN73742.1"/>
    <property type="molecule type" value="Genomic_DNA"/>
</dbReference>